<keyword evidence="8 9" id="KW-0472">Membrane</keyword>
<evidence type="ECO:0000256" key="4">
    <source>
        <dbReference type="ARBA" id="ARBA00013039"/>
    </source>
</evidence>
<dbReference type="GO" id="GO:0004252">
    <property type="term" value="F:serine-type endopeptidase activity"/>
    <property type="evidence" value="ECO:0007669"/>
    <property type="project" value="InterPro"/>
</dbReference>
<comment type="catalytic activity">
    <reaction evidence="1">
        <text>Cleaves type-1 transmembrane domains using a catalytic dyad composed of serine and histidine that are contributed by different transmembrane domains.</text>
        <dbReference type="EC" id="3.4.21.105"/>
    </reaction>
</comment>
<evidence type="ECO:0000259" key="10">
    <source>
        <dbReference type="Pfam" id="PF01694"/>
    </source>
</evidence>
<dbReference type="InterPro" id="IPR035952">
    <property type="entry name" value="Rhomboid-like_sf"/>
</dbReference>
<evidence type="ECO:0000256" key="5">
    <source>
        <dbReference type="ARBA" id="ARBA00022692"/>
    </source>
</evidence>
<reference evidence="11" key="1">
    <citation type="journal article" date="2012" name="PLoS Negl. Trop. Dis.">
        <title>A systematically improved high quality genome and transcriptome of the human blood fluke Schistosoma mansoni.</title>
        <authorList>
            <person name="Protasio A.V."/>
            <person name="Tsai I.J."/>
            <person name="Babbage A."/>
            <person name="Nichol S."/>
            <person name="Hunt M."/>
            <person name="Aslett M.A."/>
            <person name="De Silva N."/>
            <person name="Velarde G.S."/>
            <person name="Anderson T.J."/>
            <person name="Clark R.C."/>
            <person name="Davidson C."/>
            <person name="Dillon G.P."/>
            <person name="Holroyd N.E."/>
            <person name="LoVerde P.T."/>
            <person name="Lloyd C."/>
            <person name="McQuillan J."/>
            <person name="Oliveira G."/>
            <person name="Otto T.D."/>
            <person name="Parker-Manuel S.J."/>
            <person name="Quail M.A."/>
            <person name="Wilson R.A."/>
            <person name="Zerlotini A."/>
            <person name="Dunne D.W."/>
            <person name="Berriman M."/>
        </authorList>
    </citation>
    <scope>NUCLEOTIDE SEQUENCE [LARGE SCALE GENOMIC DNA]</scope>
    <source>
        <strain evidence="11">Puerto Rican</strain>
    </source>
</reference>
<dbReference type="EC" id="3.4.21.105" evidence="4"/>
<dbReference type="AlphaFoldDB" id="A0A3Q0KE29"/>
<dbReference type="Proteomes" id="UP000008854">
    <property type="component" value="Unassembled WGS sequence"/>
</dbReference>
<evidence type="ECO:0000313" key="11">
    <source>
        <dbReference type="Proteomes" id="UP000008854"/>
    </source>
</evidence>
<dbReference type="Gene3D" id="1.20.1540.10">
    <property type="entry name" value="Rhomboid-like"/>
    <property type="match status" value="1"/>
</dbReference>
<protein>
    <recommendedName>
        <fullName evidence="4">rhomboid protease</fullName>
        <ecNumber evidence="4">3.4.21.105</ecNumber>
    </recommendedName>
</protein>
<evidence type="ECO:0000256" key="3">
    <source>
        <dbReference type="ARBA" id="ARBA00009045"/>
    </source>
</evidence>
<keyword evidence="11" id="KW-1185">Reference proteome</keyword>
<dbReference type="PANTHER" id="PTHR43731:SF14">
    <property type="entry name" value="PRESENILIN-ASSOCIATED RHOMBOID-LIKE PROTEIN, MITOCHONDRIAL"/>
    <property type="match status" value="1"/>
</dbReference>
<dbReference type="GO" id="GO:0016020">
    <property type="term" value="C:membrane"/>
    <property type="evidence" value="ECO:0007669"/>
    <property type="project" value="UniProtKB-SubCell"/>
</dbReference>
<keyword evidence="7 9" id="KW-1133">Transmembrane helix</keyword>
<feature type="transmembrane region" description="Helical" evidence="9">
    <location>
        <begin position="258"/>
        <end position="276"/>
    </location>
</feature>
<feature type="transmembrane region" description="Helical" evidence="9">
    <location>
        <begin position="52"/>
        <end position="76"/>
    </location>
</feature>
<feature type="transmembrane region" description="Helical" evidence="9">
    <location>
        <begin position="114"/>
        <end position="133"/>
    </location>
</feature>
<feature type="transmembrane region" description="Helical" evidence="9">
    <location>
        <begin position="139"/>
        <end position="161"/>
    </location>
</feature>
<proteinExistence type="inferred from homology"/>
<comment type="subcellular location">
    <subcellularLocation>
        <location evidence="2">Membrane</location>
        <topology evidence="2">Multi-pass membrane protein</topology>
    </subcellularLocation>
</comment>
<dbReference type="InParanoid" id="A0A3Q0KE29"/>
<evidence type="ECO:0000256" key="8">
    <source>
        <dbReference type="ARBA" id="ARBA00023136"/>
    </source>
</evidence>
<dbReference type="PANTHER" id="PTHR43731">
    <property type="entry name" value="RHOMBOID PROTEASE"/>
    <property type="match status" value="1"/>
</dbReference>
<dbReference type="WBParaSite" id="Smp_032420.1">
    <property type="protein sequence ID" value="Smp_032420.1"/>
    <property type="gene ID" value="Smp_032420"/>
</dbReference>
<keyword evidence="5 9" id="KW-0812">Transmembrane</keyword>
<feature type="transmembrane region" description="Helical" evidence="9">
    <location>
        <begin position="192"/>
        <end position="209"/>
    </location>
</feature>
<evidence type="ECO:0000256" key="7">
    <source>
        <dbReference type="ARBA" id="ARBA00022989"/>
    </source>
</evidence>
<dbReference type="Pfam" id="PF01694">
    <property type="entry name" value="Rhomboid"/>
    <property type="match status" value="1"/>
</dbReference>
<evidence type="ECO:0000256" key="2">
    <source>
        <dbReference type="ARBA" id="ARBA00004141"/>
    </source>
</evidence>
<reference evidence="12" key="2">
    <citation type="submission" date="2018-12" db="UniProtKB">
        <authorList>
            <consortium name="WormBaseParasite"/>
        </authorList>
    </citation>
    <scope>IDENTIFICATION</scope>
    <source>
        <strain evidence="12">Puerto Rican</strain>
    </source>
</reference>
<feature type="domain" description="Peptidase S54 rhomboid" evidence="10">
    <location>
        <begin position="154"/>
        <end position="299"/>
    </location>
</feature>
<keyword evidence="6" id="KW-0378">Hydrolase</keyword>
<dbReference type="InterPro" id="IPR022764">
    <property type="entry name" value="Peptidase_S54_rhomboid_dom"/>
</dbReference>
<feature type="transmembrane region" description="Helical" evidence="9">
    <location>
        <begin position="221"/>
        <end position="238"/>
    </location>
</feature>
<dbReference type="STRING" id="6183.A0A3Q0KE29"/>
<evidence type="ECO:0000256" key="6">
    <source>
        <dbReference type="ARBA" id="ARBA00022801"/>
    </source>
</evidence>
<sequence length="329" mass="36639">MIYSCIRFSQRIRPILRNFKSSAFGKVNYSRENSQLRTRVSTDAVLKPGLKLALKCGVFTVISTNAVFLGSLILGFETWQARYSKAKSDYAIRNFISKVRGCIEKILGRPLKAFDVYWAIVACNILVFLGLNSKFSSTLLPYFCSSPYGPTPVLSLVLSLFSHKSLFHLGINMYVLHSFASSVISLVGVEDFFSVFIAGGIFSSYISLLNKLLRRSTFPSLGASGGICAIIGALSMLQPNARLCVPFVVDIIPHSFQANSAVWIILSIEIFGLVFLSRRSALDHAAHAGGLVFGMLYGMNGVESIWKRHRDVLSWWKSIRDQKLKKRLQ</sequence>
<evidence type="ECO:0000313" key="12">
    <source>
        <dbReference type="WBParaSite" id="Smp_032420.1"/>
    </source>
</evidence>
<accession>A0A3Q0KE29</accession>
<evidence type="ECO:0000256" key="9">
    <source>
        <dbReference type="SAM" id="Phobius"/>
    </source>
</evidence>
<dbReference type="GO" id="GO:0006465">
    <property type="term" value="P:signal peptide processing"/>
    <property type="evidence" value="ECO:0007669"/>
    <property type="project" value="TreeGrafter"/>
</dbReference>
<comment type="similarity">
    <text evidence="3">Belongs to the peptidase S54 family.</text>
</comment>
<dbReference type="SUPFAM" id="SSF144091">
    <property type="entry name" value="Rhomboid-like"/>
    <property type="match status" value="1"/>
</dbReference>
<organism evidence="11 12">
    <name type="scientific">Schistosoma mansoni</name>
    <name type="common">Blood fluke</name>
    <dbReference type="NCBI Taxonomy" id="6183"/>
    <lineage>
        <taxon>Eukaryota</taxon>
        <taxon>Metazoa</taxon>
        <taxon>Spiralia</taxon>
        <taxon>Lophotrochozoa</taxon>
        <taxon>Platyhelminthes</taxon>
        <taxon>Trematoda</taxon>
        <taxon>Digenea</taxon>
        <taxon>Strigeidida</taxon>
        <taxon>Schistosomatoidea</taxon>
        <taxon>Schistosomatidae</taxon>
        <taxon>Schistosoma</taxon>
    </lineage>
</organism>
<evidence type="ECO:0000256" key="1">
    <source>
        <dbReference type="ARBA" id="ARBA00000156"/>
    </source>
</evidence>
<dbReference type="FunCoup" id="A0A3Q0KE29">
    <property type="interactions" value="2514"/>
</dbReference>
<dbReference type="InterPro" id="IPR050925">
    <property type="entry name" value="Rhomboid_protease_S54"/>
</dbReference>
<name>A0A3Q0KE29_SCHMA</name>